<dbReference type="PANTHER" id="PTHR10642:SF26">
    <property type="entry name" value="RIBONUCLEASE H1"/>
    <property type="match status" value="1"/>
</dbReference>
<keyword evidence="8" id="KW-0540">Nuclease</keyword>
<evidence type="ECO:0000256" key="7">
    <source>
        <dbReference type="ARBA" id="ARBA00017721"/>
    </source>
</evidence>
<evidence type="ECO:0000256" key="1">
    <source>
        <dbReference type="ARBA" id="ARBA00000077"/>
    </source>
</evidence>
<dbReference type="Gene3D" id="3.30.420.10">
    <property type="entry name" value="Ribonuclease H-like superfamily/Ribonuclease H"/>
    <property type="match status" value="1"/>
</dbReference>
<dbReference type="SUPFAM" id="SSF53098">
    <property type="entry name" value="Ribonuclease H-like"/>
    <property type="match status" value="1"/>
</dbReference>
<keyword evidence="15" id="KW-1185">Reference proteome</keyword>
<dbReference type="InterPro" id="IPR050092">
    <property type="entry name" value="RNase_H"/>
</dbReference>
<dbReference type="InterPro" id="IPR011320">
    <property type="entry name" value="RNase_H1_N"/>
</dbReference>
<dbReference type="Pfam" id="PF01693">
    <property type="entry name" value="Cauli_VI"/>
    <property type="match status" value="1"/>
</dbReference>
<keyword evidence="9" id="KW-0479">Metal-binding</keyword>
<name>A0A0R2BSS2_9LACO</name>
<dbReference type="InterPro" id="IPR022892">
    <property type="entry name" value="RNaseHI"/>
</dbReference>
<dbReference type="SUPFAM" id="SSF55658">
    <property type="entry name" value="L9 N-domain-like"/>
    <property type="match status" value="1"/>
</dbReference>
<evidence type="ECO:0000259" key="13">
    <source>
        <dbReference type="PROSITE" id="PS50879"/>
    </source>
</evidence>
<evidence type="ECO:0000256" key="6">
    <source>
        <dbReference type="ARBA" id="ARBA00012180"/>
    </source>
</evidence>
<gene>
    <name evidence="14" type="ORF">FC84_GL000343</name>
</gene>
<evidence type="ECO:0000256" key="12">
    <source>
        <dbReference type="ARBA" id="ARBA00022842"/>
    </source>
</evidence>
<dbReference type="GO" id="GO:0043137">
    <property type="term" value="P:DNA replication, removal of RNA primer"/>
    <property type="evidence" value="ECO:0007669"/>
    <property type="project" value="TreeGrafter"/>
</dbReference>
<dbReference type="EMBL" id="AYYK01000011">
    <property type="protein sequence ID" value="KRM78716.1"/>
    <property type="molecule type" value="Genomic_DNA"/>
</dbReference>
<evidence type="ECO:0000256" key="5">
    <source>
        <dbReference type="ARBA" id="ARBA00011245"/>
    </source>
</evidence>
<keyword evidence="12" id="KW-0460">Magnesium</keyword>
<dbReference type="GO" id="GO:0003676">
    <property type="term" value="F:nucleic acid binding"/>
    <property type="evidence" value="ECO:0007669"/>
    <property type="project" value="InterPro"/>
</dbReference>
<dbReference type="FunFam" id="3.40.970.10:FF:000002">
    <property type="entry name" value="Ribonuclease H"/>
    <property type="match status" value="1"/>
</dbReference>
<dbReference type="InterPro" id="IPR012337">
    <property type="entry name" value="RNaseH-like_sf"/>
</dbReference>
<dbReference type="EC" id="3.1.26.4" evidence="6"/>
<evidence type="ECO:0000256" key="9">
    <source>
        <dbReference type="ARBA" id="ARBA00022723"/>
    </source>
</evidence>
<dbReference type="AlphaFoldDB" id="A0A0R2BSS2"/>
<organism evidence="14 15">
    <name type="scientific">Lapidilactobacillus dextrinicus DSM 20335</name>
    <dbReference type="NCBI Taxonomy" id="1423738"/>
    <lineage>
        <taxon>Bacteria</taxon>
        <taxon>Bacillati</taxon>
        <taxon>Bacillota</taxon>
        <taxon>Bacilli</taxon>
        <taxon>Lactobacillales</taxon>
        <taxon>Lactobacillaceae</taxon>
        <taxon>Lapidilactobacillus</taxon>
    </lineage>
</organism>
<evidence type="ECO:0000256" key="4">
    <source>
        <dbReference type="ARBA" id="ARBA00005300"/>
    </source>
</evidence>
<evidence type="ECO:0000313" key="14">
    <source>
        <dbReference type="EMBL" id="KRM78716.1"/>
    </source>
</evidence>
<evidence type="ECO:0000256" key="10">
    <source>
        <dbReference type="ARBA" id="ARBA00022759"/>
    </source>
</evidence>
<comment type="function">
    <text evidence="3">Endonuclease that specifically degrades the RNA of RNA-DNA hybrids.</text>
</comment>
<dbReference type="STRING" id="1423738.FC84_GL000343"/>
<dbReference type="CDD" id="cd09278">
    <property type="entry name" value="RNase_HI_prokaryote_like"/>
    <property type="match status" value="1"/>
</dbReference>
<evidence type="ECO:0000256" key="11">
    <source>
        <dbReference type="ARBA" id="ARBA00022801"/>
    </source>
</evidence>
<dbReference type="Pfam" id="PF00075">
    <property type="entry name" value="RNase_H"/>
    <property type="match status" value="1"/>
</dbReference>
<dbReference type="InterPro" id="IPR037056">
    <property type="entry name" value="RNase_H1_N_sf"/>
</dbReference>
<dbReference type="Gene3D" id="3.40.970.10">
    <property type="entry name" value="Ribonuclease H1, N-terminal domain"/>
    <property type="match status" value="1"/>
</dbReference>
<keyword evidence="10" id="KW-0255">Endonuclease</keyword>
<dbReference type="Proteomes" id="UP000051813">
    <property type="component" value="Unassembled WGS sequence"/>
</dbReference>
<evidence type="ECO:0000256" key="3">
    <source>
        <dbReference type="ARBA" id="ARBA00004065"/>
    </source>
</evidence>
<reference evidence="14 15" key="1">
    <citation type="journal article" date="2015" name="Genome Announc.">
        <title>Expanding the biotechnology potential of lactobacilli through comparative genomics of 213 strains and associated genera.</title>
        <authorList>
            <person name="Sun Z."/>
            <person name="Harris H.M."/>
            <person name="McCann A."/>
            <person name="Guo C."/>
            <person name="Argimon S."/>
            <person name="Zhang W."/>
            <person name="Yang X."/>
            <person name="Jeffery I.B."/>
            <person name="Cooney J.C."/>
            <person name="Kagawa T.F."/>
            <person name="Liu W."/>
            <person name="Song Y."/>
            <person name="Salvetti E."/>
            <person name="Wrobel A."/>
            <person name="Rasinkangas P."/>
            <person name="Parkhill J."/>
            <person name="Rea M.C."/>
            <person name="O'Sullivan O."/>
            <person name="Ritari J."/>
            <person name="Douillard F.P."/>
            <person name="Paul Ross R."/>
            <person name="Yang R."/>
            <person name="Briner A.E."/>
            <person name="Felis G.E."/>
            <person name="de Vos W.M."/>
            <person name="Barrangou R."/>
            <person name="Klaenhammer T.R."/>
            <person name="Caufield P.W."/>
            <person name="Cui Y."/>
            <person name="Zhang H."/>
            <person name="O'Toole P.W."/>
        </authorList>
    </citation>
    <scope>NUCLEOTIDE SEQUENCE [LARGE SCALE GENOMIC DNA]</scope>
    <source>
        <strain evidence="14 15">DSM 20335</strain>
    </source>
</reference>
<dbReference type="OrthoDB" id="9811552at2"/>
<evidence type="ECO:0000256" key="8">
    <source>
        <dbReference type="ARBA" id="ARBA00022722"/>
    </source>
</evidence>
<sequence>MVKGKYYVVAKGRKTGIFRDWPTTKALVDGYTGARYKSFLTEQEAQDWLAGFKSGSNSKPPVSQSALLATNEVVNQAQQIRVYTDGGNRNTGNVRGGHVKGDDLSAWAYLIVTPTGQRYDGTAGEYGATNNKMELTALRSALERLQELGLQNDPILMTLDSHYVLDPIMKNWLAGWQRRGWKKSNGEPVLNLELWRQISALLPHFTQLTMQWAKGHANNEGNIYVDELLNQTMDKM</sequence>
<comment type="similarity">
    <text evidence="4">Belongs to the RNase H family.</text>
</comment>
<dbReference type="GO" id="GO:0046872">
    <property type="term" value="F:metal ion binding"/>
    <property type="evidence" value="ECO:0007669"/>
    <property type="project" value="UniProtKB-KW"/>
</dbReference>
<comment type="cofactor">
    <cofactor evidence="2">
        <name>Mg(2+)</name>
        <dbReference type="ChEBI" id="CHEBI:18420"/>
    </cofactor>
</comment>
<dbReference type="PROSITE" id="PS50879">
    <property type="entry name" value="RNASE_H_1"/>
    <property type="match status" value="1"/>
</dbReference>
<dbReference type="InterPro" id="IPR009027">
    <property type="entry name" value="Ribosomal_bL9/RNase_H1_N"/>
</dbReference>
<evidence type="ECO:0000313" key="15">
    <source>
        <dbReference type="Proteomes" id="UP000051813"/>
    </source>
</evidence>
<proteinExistence type="inferred from homology"/>
<comment type="subunit">
    <text evidence="5">Monomer.</text>
</comment>
<dbReference type="InterPro" id="IPR002156">
    <property type="entry name" value="RNaseH_domain"/>
</dbReference>
<comment type="caution">
    <text evidence="14">The sequence shown here is derived from an EMBL/GenBank/DDBJ whole genome shotgun (WGS) entry which is preliminary data.</text>
</comment>
<dbReference type="PANTHER" id="PTHR10642">
    <property type="entry name" value="RIBONUCLEASE H1"/>
    <property type="match status" value="1"/>
</dbReference>
<protein>
    <recommendedName>
        <fullName evidence="7">Ribonuclease H</fullName>
        <ecNumber evidence="6">3.1.26.4</ecNumber>
    </recommendedName>
</protein>
<dbReference type="GO" id="GO:0004523">
    <property type="term" value="F:RNA-DNA hybrid ribonuclease activity"/>
    <property type="evidence" value="ECO:0007669"/>
    <property type="project" value="UniProtKB-EC"/>
</dbReference>
<dbReference type="PATRIC" id="fig|1423738.3.peg.350"/>
<comment type="catalytic activity">
    <reaction evidence="1">
        <text>Endonucleolytic cleavage to 5'-phosphomonoester.</text>
        <dbReference type="EC" id="3.1.26.4"/>
    </reaction>
</comment>
<feature type="domain" description="RNase H type-1" evidence="13">
    <location>
        <begin position="76"/>
        <end position="234"/>
    </location>
</feature>
<accession>A0A0R2BSS2</accession>
<dbReference type="InterPro" id="IPR036397">
    <property type="entry name" value="RNaseH_sf"/>
</dbReference>
<keyword evidence="11" id="KW-0378">Hydrolase</keyword>
<evidence type="ECO:0000256" key="2">
    <source>
        <dbReference type="ARBA" id="ARBA00001946"/>
    </source>
</evidence>
<dbReference type="RefSeq" id="WP_057756900.1">
    <property type="nucleotide sequence ID" value="NZ_AYYK01000011.1"/>
</dbReference>